<feature type="domain" description="Apple" evidence="2">
    <location>
        <begin position="147"/>
        <end position="244"/>
    </location>
</feature>
<reference evidence="3 4" key="1">
    <citation type="submission" date="2019-04" db="EMBL/GenBank/DDBJ databases">
        <title>Friends and foes A comparative genomics study of 23 Aspergillus species from section Flavi.</title>
        <authorList>
            <consortium name="DOE Joint Genome Institute"/>
            <person name="Kjaerbolling I."/>
            <person name="Vesth T."/>
            <person name="Frisvad J.C."/>
            <person name="Nybo J.L."/>
            <person name="Theobald S."/>
            <person name="Kildgaard S."/>
            <person name="Isbrandt T."/>
            <person name="Kuo A."/>
            <person name="Sato A."/>
            <person name="Lyhne E.K."/>
            <person name="Kogle M.E."/>
            <person name="Wiebenga A."/>
            <person name="Kun R.S."/>
            <person name="Lubbers R.J."/>
            <person name="Makela M.R."/>
            <person name="Barry K."/>
            <person name="Chovatia M."/>
            <person name="Clum A."/>
            <person name="Daum C."/>
            <person name="Haridas S."/>
            <person name="He G."/>
            <person name="LaButti K."/>
            <person name="Lipzen A."/>
            <person name="Mondo S."/>
            <person name="Riley R."/>
            <person name="Salamov A."/>
            <person name="Simmons B.A."/>
            <person name="Magnuson J.K."/>
            <person name="Henrissat B."/>
            <person name="Mortensen U.H."/>
            <person name="Larsen T.O."/>
            <person name="Devries R.P."/>
            <person name="Grigoriev I.V."/>
            <person name="Machida M."/>
            <person name="Baker S.E."/>
            <person name="Andersen M.R."/>
        </authorList>
    </citation>
    <scope>NUCLEOTIDE SEQUENCE [LARGE SCALE GENOMIC DNA]</scope>
    <source>
        <strain evidence="3 4">IBT 18842</strain>
    </source>
</reference>
<evidence type="ECO:0000313" key="4">
    <source>
        <dbReference type="Proteomes" id="UP000325780"/>
    </source>
</evidence>
<dbReference type="PROSITE" id="PS50948">
    <property type="entry name" value="PAN"/>
    <property type="match status" value="1"/>
</dbReference>
<proteinExistence type="predicted"/>
<feature type="signal peptide" evidence="1">
    <location>
        <begin position="1"/>
        <end position="22"/>
    </location>
</feature>
<dbReference type="Proteomes" id="UP000325780">
    <property type="component" value="Unassembled WGS sequence"/>
</dbReference>
<evidence type="ECO:0000313" key="3">
    <source>
        <dbReference type="EMBL" id="KAE8146608.1"/>
    </source>
</evidence>
<name>A0A5N6TJR4_ASPAV</name>
<dbReference type="EMBL" id="ML742252">
    <property type="protein sequence ID" value="KAE8146608.1"/>
    <property type="molecule type" value="Genomic_DNA"/>
</dbReference>
<feature type="chain" id="PRO_5024799659" description="Apple domain-containing protein" evidence="1">
    <location>
        <begin position="23"/>
        <end position="244"/>
    </location>
</feature>
<sequence>MRIHNIALFITYILFQGSSSVAQQNVPPGGWEYGKFCPTRDNQHVEVTPGYEVTVYCDTLPLNGIKQVHGVATLKACANVCGDKSCKGAAWDEAQQICWSSTDSYFGGPVKRNGYVWMTWEEKTAPPANCDACESSLKACQSSYKACESSLNEWDSAPAIVSEGFWTTRRLNGQKIITFHGFSLVAPLNSYSVSFDECVNRCSQSTSCHALDYDKNLRACSLANGIDSWGIRPKPNHDSTFFVN</sequence>
<dbReference type="InterPro" id="IPR003609">
    <property type="entry name" value="Pan_app"/>
</dbReference>
<keyword evidence="1" id="KW-0732">Signal</keyword>
<gene>
    <name evidence="3" type="ORF">BDV25DRAFT_143535</name>
</gene>
<keyword evidence="4" id="KW-1185">Reference proteome</keyword>
<dbReference type="SUPFAM" id="SSF57414">
    <property type="entry name" value="Hairpin loop containing domain-like"/>
    <property type="match status" value="1"/>
</dbReference>
<organism evidence="3 4">
    <name type="scientific">Aspergillus avenaceus</name>
    <dbReference type="NCBI Taxonomy" id="36643"/>
    <lineage>
        <taxon>Eukaryota</taxon>
        <taxon>Fungi</taxon>
        <taxon>Dikarya</taxon>
        <taxon>Ascomycota</taxon>
        <taxon>Pezizomycotina</taxon>
        <taxon>Eurotiomycetes</taxon>
        <taxon>Eurotiomycetidae</taxon>
        <taxon>Eurotiales</taxon>
        <taxon>Aspergillaceae</taxon>
        <taxon>Aspergillus</taxon>
        <taxon>Aspergillus subgen. Circumdati</taxon>
    </lineage>
</organism>
<evidence type="ECO:0000259" key="2">
    <source>
        <dbReference type="PROSITE" id="PS50948"/>
    </source>
</evidence>
<protein>
    <recommendedName>
        <fullName evidence="2">Apple domain-containing protein</fullName>
    </recommendedName>
</protein>
<dbReference type="AlphaFoldDB" id="A0A5N6TJR4"/>
<accession>A0A5N6TJR4</accession>
<dbReference type="Pfam" id="PF00024">
    <property type="entry name" value="PAN_1"/>
    <property type="match status" value="1"/>
</dbReference>
<evidence type="ECO:0000256" key="1">
    <source>
        <dbReference type="SAM" id="SignalP"/>
    </source>
</evidence>